<evidence type="ECO:0000259" key="1">
    <source>
        <dbReference type="SMART" id="SM00507"/>
    </source>
</evidence>
<proteinExistence type="predicted"/>
<keyword evidence="2" id="KW-0255">Endonuclease</keyword>
<dbReference type="AlphaFoldDB" id="A0A4R5K5G4"/>
<evidence type="ECO:0000313" key="3">
    <source>
        <dbReference type="Proteomes" id="UP000295511"/>
    </source>
</evidence>
<keyword evidence="2" id="KW-0540">Nuclease</keyword>
<dbReference type="CDD" id="cd00085">
    <property type="entry name" value="HNHc"/>
    <property type="match status" value="1"/>
</dbReference>
<evidence type="ECO:0000313" key="2">
    <source>
        <dbReference type="EMBL" id="TDF88135.1"/>
    </source>
</evidence>
<dbReference type="SMART" id="SM00507">
    <property type="entry name" value="HNHc"/>
    <property type="match status" value="1"/>
</dbReference>
<dbReference type="GO" id="GO:0004519">
    <property type="term" value="F:endonuclease activity"/>
    <property type="evidence" value="ECO:0007669"/>
    <property type="project" value="UniProtKB-KW"/>
</dbReference>
<comment type="caution">
    <text evidence="2">The sequence shown here is derived from an EMBL/GenBank/DDBJ whole genome shotgun (WGS) entry which is preliminary data.</text>
</comment>
<dbReference type="Proteomes" id="UP000295511">
    <property type="component" value="Unassembled WGS sequence"/>
</dbReference>
<keyword evidence="3" id="KW-1185">Reference proteome</keyword>
<dbReference type="Gene3D" id="1.10.30.50">
    <property type="match status" value="1"/>
</dbReference>
<reference evidence="2 3" key="1">
    <citation type="submission" date="2019-03" db="EMBL/GenBank/DDBJ databases">
        <title>Whole genome sequence of Arthrobacter sp JH1-1.</title>
        <authorList>
            <person name="Trinh H.N."/>
        </authorList>
    </citation>
    <scope>NUCLEOTIDE SEQUENCE [LARGE SCALE GENOMIC DNA]</scope>
    <source>
        <strain evidence="2 3">JH1-1</strain>
    </source>
</reference>
<sequence length="125" mass="14176">MRCSFSIPQRPDLPPHRNTPQEVVIATSRTGTATWKRIRKRALKEAQERGITRCPYCKVTLNYEVSRLPSSAEPDHIIPHEKGGPDALHNLRIICRACNISKSNRAAPKAQTVLRATPLKTSRRW</sequence>
<gene>
    <name evidence="2" type="ORF">E1809_24040</name>
</gene>
<dbReference type="EMBL" id="SMRU01000047">
    <property type="protein sequence ID" value="TDF88135.1"/>
    <property type="molecule type" value="Genomic_DNA"/>
</dbReference>
<organism evidence="2 3">
    <name type="scientific">Arthrobacter terricola</name>
    <dbReference type="NCBI Taxonomy" id="2547396"/>
    <lineage>
        <taxon>Bacteria</taxon>
        <taxon>Bacillati</taxon>
        <taxon>Actinomycetota</taxon>
        <taxon>Actinomycetes</taxon>
        <taxon>Micrococcales</taxon>
        <taxon>Micrococcaceae</taxon>
        <taxon>Arthrobacter</taxon>
    </lineage>
</organism>
<feature type="domain" description="HNH nuclease" evidence="1">
    <location>
        <begin position="39"/>
        <end position="100"/>
    </location>
</feature>
<dbReference type="InterPro" id="IPR002711">
    <property type="entry name" value="HNH"/>
</dbReference>
<protein>
    <submittedName>
        <fullName evidence="2">HNH endonuclease</fullName>
    </submittedName>
</protein>
<accession>A0A4R5K5G4</accession>
<dbReference type="InterPro" id="IPR003615">
    <property type="entry name" value="HNH_nuc"/>
</dbReference>
<dbReference type="OrthoDB" id="4413592at2"/>
<name>A0A4R5K5G4_9MICC</name>
<keyword evidence="2" id="KW-0378">Hydrolase</keyword>
<dbReference type="GO" id="GO:0003676">
    <property type="term" value="F:nucleic acid binding"/>
    <property type="evidence" value="ECO:0007669"/>
    <property type="project" value="InterPro"/>
</dbReference>
<dbReference type="Pfam" id="PF01844">
    <property type="entry name" value="HNH"/>
    <property type="match status" value="1"/>
</dbReference>
<dbReference type="RefSeq" id="WP_133206814.1">
    <property type="nucleotide sequence ID" value="NZ_SMRU01000047.1"/>
</dbReference>
<dbReference type="GO" id="GO:0008270">
    <property type="term" value="F:zinc ion binding"/>
    <property type="evidence" value="ECO:0007669"/>
    <property type="project" value="InterPro"/>
</dbReference>